<feature type="transmembrane region" description="Helical" evidence="1">
    <location>
        <begin position="165"/>
        <end position="186"/>
    </location>
</feature>
<keyword evidence="1" id="KW-1133">Transmembrane helix</keyword>
<dbReference type="EMBL" id="GDID01007420">
    <property type="protein sequence ID" value="JAP89186.1"/>
    <property type="molecule type" value="Transcribed_RNA"/>
</dbReference>
<gene>
    <name evidence="2" type="ORF">TPC1_31319</name>
</gene>
<evidence type="ECO:0000256" key="1">
    <source>
        <dbReference type="SAM" id="Phobius"/>
    </source>
</evidence>
<sequence>QMPSTYMFSYDNRIQLFSIMLKFGSTNSVSYTRTTDMFSFIFWILDPILLISSLIYLLFAHFKLVKKYSLVYLNGIICVIAGCLIMQVVYRINPDPSAETMFTKDIIFQNTSFISYFVIMNLLVTFSQFYIQFGYVGFVNNMIFRFNRPFNMIFPKAKKLNPKTIKFYWVKVYLIYGVVYVLISIFDRCWCLFLRYEDKTQMGFRKFVIGTIALKSVFVLISIYFFILQLRSAFLFKKHCRIQKKIAILQIIFAVVAIAQQLAFMLYDIIFIIIRNKRSFVEELTDRKSTDDDIIALFNRLIVVMKVSYGIDLCHFMLCILAVIICIQLQKELKKNDKNKKMYDQTYL</sequence>
<proteinExistence type="predicted"/>
<reference evidence="2" key="1">
    <citation type="submission" date="2015-07" db="EMBL/GenBank/DDBJ databases">
        <title>Adaptation to a free-living lifestyle via gene acquisitions in the diplomonad Trepomonas sp. PC1.</title>
        <authorList>
            <person name="Xu F."/>
            <person name="Jerlstrom-Hultqvist J."/>
            <person name="Kolisko M."/>
            <person name="Simpson A.G.B."/>
            <person name="Roger A.J."/>
            <person name="Svard S.G."/>
            <person name="Andersson J.O."/>
        </authorList>
    </citation>
    <scope>NUCLEOTIDE SEQUENCE</scope>
    <source>
        <strain evidence="2">PC1</strain>
    </source>
</reference>
<evidence type="ECO:0000313" key="2">
    <source>
        <dbReference type="EMBL" id="JAP89186.1"/>
    </source>
</evidence>
<protein>
    <submittedName>
        <fullName evidence="2">Uncharacterized protein</fullName>
    </submittedName>
</protein>
<feature type="transmembrane region" description="Helical" evidence="1">
    <location>
        <begin position="307"/>
        <end position="329"/>
    </location>
</feature>
<feature type="non-terminal residue" evidence="2">
    <location>
        <position position="1"/>
    </location>
</feature>
<organism evidence="2">
    <name type="scientific">Trepomonas sp. PC1</name>
    <dbReference type="NCBI Taxonomy" id="1076344"/>
    <lineage>
        <taxon>Eukaryota</taxon>
        <taxon>Metamonada</taxon>
        <taxon>Diplomonadida</taxon>
        <taxon>Hexamitidae</taxon>
        <taxon>Hexamitinae</taxon>
        <taxon>Trepomonas</taxon>
    </lineage>
</organism>
<feature type="transmembrane region" description="Helical" evidence="1">
    <location>
        <begin position="113"/>
        <end position="144"/>
    </location>
</feature>
<name>A0A146K0C6_9EUKA</name>
<keyword evidence="1" id="KW-0472">Membrane</keyword>
<accession>A0A146K0C6</accession>
<feature type="transmembrane region" description="Helical" evidence="1">
    <location>
        <begin position="248"/>
        <end position="274"/>
    </location>
</feature>
<feature type="transmembrane region" description="Helical" evidence="1">
    <location>
        <begin position="71"/>
        <end position="93"/>
    </location>
</feature>
<feature type="transmembrane region" description="Helical" evidence="1">
    <location>
        <begin position="40"/>
        <end position="59"/>
    </location>
</feature>
<feature type="transmembrane region" description="Helical" evidence="1">
    <location>
        <begin position="206"/>
        <end position="227"/>
    </location>
</feature>
<dbReference type="AlphaFoldDB" id="A0A146K0C6"/>
<keyword evidence="1" id="KW-0812">Transmembrane</keyword>